<dbReference type="EMBL" id="JAYRBN010000059">
    <property type="protein sequence ID" value="KAL2741419.1"/>
    <property type="molecule type" value="Genomic_DNA"/>
</dbReference>
<evidence type="ECO:0000313" key="2">
    <source>
        <dbReference type="EMBL" id="KAL2741419.1"/>
    </source>
</evidence>
<gene>
    <name evidence="2" type="ORF">V1477_010480</name>
</gene>
<feature type="region of interest" description="Disordered" evidence="1">
    <location>
        <begin position="60"/>
        <end position="99"/>
    </location>
</feature>
<feature type="compositionally biased region" description="Basic and acidic residues" evidence="1">
    <location>
        <begin position="60"/>
        <end position="74"/>
    </location>
</feature>
<evidence type="ECO:0000313" key="3">
    <source>
        <dbReference type="Proteomes" id="UP001607303"/>
    </source>
</evidence>
<name>A0ABD2C9J8_VESMC</name>
<sequence>MGTHGGPSRDTFGFSIDITLTMTVFSLTSNFKILTAHVFLMEDMYKHANANAAFEFQRQDRIEQDSREQERIEQEWTEQDSTGENKTDKGVLSEVYSKV</sequence>
<protein>
    <submittedName>
        <fullName evidence="2">Uncharacterized protein</fullName>
    </submittedName>
</protein>
<dbReference type="Proteomes" id="UP001607303">
    <property type="component" value="Unassembled WGS sequence"/>
</dbReference>
<reference evidence="2 3" key="1">
    <citation type="journal article" date="2024" name="Ann. Entomol. Soc. Am.">
        <title>Genomic analyses of the southern and eastern yellowjacket wasps (Hymenoptera: Vespidae) reveal evolutionary signatures of social life.</title>
        <authorList>
            <person name="Catto M.A."/>
            <person name="Caine P.B."/>
            <person name="Orr S.E."/>
            <person name="Hunt B.G."/>
            <person name="Goodisman M.A.D."/>
        </authorList>
    </citation>
    <scope>NUCLEOTIDE SEQUENCE [LARGE SCALE GENOMIC DNA]</scope>
    <source>
        <strain evidence="2">232</strain>
        <tissue evidence="2">Head and thorax</tissue>
    </source>
</reference>
<proteinExistence type="predicted"/>
<evidence type="ECO:0000256" key="1">
    <source>
        <dbReference type="SAM" id="MobiDB-lite"/>
    </source>
</evidence>
<accession>A0ABD2C9J8</accession>
<organism evidence="2 3">
    <name type="scientific">Vespula maculifrons</name>
    <name type="common">Eastern yellow jacket</name>
    <name type="synonym">Wasp</name>
    <dbReference type="NCBI Taxonomy" id="7453"/>
    <lineage>
        <taxon>Eukaryota</taxon>
        <taxon>Metazoa</taxon>
        <taxon>Ecdysozoa</taxon>
        <taxon>Arthropoda</taxon>
        <taxon>Hexapoda</taxon>
        <taxon>Insecta</taxon>
        <taxon>Pterygota</taxon>
        <taxon>Neoptera</taxon>
        <taxon>Endopterygota</taxon>
        <taxon>Hymenoptera</taxon>
        <taxon>Apocrita</taxon>
        <taxon>Aculeata</taxon>
        <taxon>Vespoidea</taxon>
        <taxon>Vespidae</taxon>
        <taxon>Vespinae</taxon>
        <taxon>Vespula</taxon>
    </lineage>
</organism>
<comment type="caution">
    <text evidence="2">The sequence shown here is derived from an EMBL/GenBank/DDBJ whole genome shotgun (WGS) entry which is preliminary data.</text>
</comment>
<keyword evidence="3" id="KW-1185">Reference proteome</keyword>
<dbReference type="AlphaFoldDB" id="A0ABD2C9J8"/>